<evidence type="ECO:0000313" key="2">
    <source>
        <dbReference type="EMBL" id="TXK46087.1"/>
    </source>
</evidence>
<proteinExistence type="predicted"/>
<dbReference type="RefSeq" id="WP_147921808.1">
    <property type="nucleotide sequence ID" value="NZ_VRTY01000036.1"/>
</dbReference>
<comment type="caution">
    <text evidence="2">The sequence shown here is derived from an EMBL/GenBank/DDBJ whole genome shotgun (WGS) entry which is preliminary data.</text>
</comment>
<evidence type="ECO:0000256" key="1">
    <source>
        <dbReference type="SAM" id="MobiDB-lite"/>
    </source>
</evidence>
<reference evidence="2 3" key="1">
    <citation type="submission" date="2019-08" db="EMBL/GenBank/DDBJ databases">
        <authorList>
            <person name="Shi S."/>
        </authorList>
    </citation>
    <scope>NUCLEOTIDE SEQUENCE [LARGE SCALE GENOMIC DNA]</scope>
    <source>
        <strain evidence="2 3">GY10130</strain>
    </source>
</reference>
<name>A0A5C8KAT9_9BACT</name>
<gene>
    <name evidence="2" type="ORF">FVR03_11030</name>
</gene>
<feature type="region of interest" description="Disordered" evidence="1">
    <location>
        <begin position="1"/>
        <end position="21"/>
    </location>
</feature>
<dbReference type="OrthoDB" id="852618at2"/>
<keyword evidence="3" id="KW-1185">Reference proteome</keyword>
<organism evidence="2 3">
    <name type="scientific">Pontibacter qinzhouensis</name>
    <dbReference type="NCBI Taxonomy" id="2603253"/>
    <lineage>
        <taxon>Bacteria</taxon>
        <taxon>Pseudomonadati</taxon>
        <taxon>Bacteroidota</taxon>
        <taxon>Cytophagia</taxon>
        <taxon>Cytophagales</taxon>
        <taxon>Hymenobacteraceae</taxon>
        <taxon>Pontibacter</taxon>
    </lineage>
</organism>
<protein>
    <submittedName>
        <fullName evidence="2">Uncharacterized protein</fullName>
    </submittedName>
</protein>
<accession>A0A5C8KAT9</accession>
<dbReference type="EMBL" id="VRTY01000036">
    <property type="protein sequence ID" value="TXK46087.1"/>
    <property type="molecule type" value="Genomic_DNA"/>
</dbReference>
<sequence length="126" mass="15417">MKQNHYESPVSATLHTMEQEGSWRKDEEGYMDFNPPQLQRLYEAVTDQYHQVYNQYLEEFDDDDEAYYKALDDGYEMTTDYKLIDEQEQFTTTYITPSFEIDIWYEVDELTNKRVYDKGFIRVRRR</sequence>
<dbReference type="AlphaFoldDB" id="A0A5C8KAT9"/>
<evidence type="ECO:0000313" key="3">
    <source>
        <dbReference type="Proteomes" id="UP000321926"/>
    </source>
</evidence>
<dbReference type="Proteomes" id="UP000321926">
    <property type="component" value="Unassembled WGS sequence"/>
</dbReference>